<sequence>MSPRPVLAVVAHGSRDARSAATVRDLAAVLRRLDSDVDVRVSFLDLSEPRVDDLLTDLHGEGHRHVVVVPLLLGSAYHARVDLPGLVADVTARLPRLEVTVADVLGTDPALQAVALDRVADTGVDVDAAGLGLVLAAVGSSHAPANEAVHALARSWQERHGVPTIAAFATATRPDVASALAALRARGARRFAVASWFLAPGLLPDRVARLTGQVDAEVPVARPLGADVRVAEVVLRRYTEALTTRTPHRTRHPERRTA</sequence>
<dbReference type="PANTHER" id="PTHR33542">
    <property type="entry name" value="SIROHYDROCHLORIN FERROCHELATASE, CHLOROPLASTIC"/>
    <property type="match status" value="1"/>
</dbReference>
<dbReference type="EMBL" id="CM001466">
    <property type="protein sequence ID" value="EHY90971.1"/>
    <property type="molecule type" value="Genomic_DNA"/>
</dbReference>
<dbReference type="RefSeq" id="WP_005444631.1">
    <property type="nucleotide sequence ID" value="NZ_CM001466.1"/>
</dbReference>
<protein>
    <recommendedName>
        <fullName evidence="5">Sirohydrochlorin ferrochelatase</fullName>
    </recommendedName>
</protein>
<evidence type="ECO:0000256" key="1">
    <source>
        <dbReference type="ARBA" id="ARBA00022723"/>
    </source>
</evidence>
<dbReference type="PANTHER" id="PTHR33542:SF5">
    <property type="entry name" value="FERROCHELATASE CHE1"/>
    <property type="match status" value="1"/>
</dbReference>
<dbReference type="HOGENOM" id="CLU_056929_3_0_11"/>
<dbReference type="Proteomes" id="UP000004705">
    <property type="component" value="Chromosome"/>
</dbReference>
<evidence type="ECO:0008006" key="5">
    <source>
        <dbReference type="Google" id="ProtNLM"/>
    </source>
</evidence>
<dbReference type="GO" id="GO:0046872">
    <property type="term" value="F:metal ion binding"/>
    <property type="evidence" value="ECO:0007669"/>
    <property type="project" value="UniProtKB-KW"/>
</dbReference>
<evidence type="ECO:0000313" key="3">
    <source>
        <dbReference type="EMBL" id="EHY90971.1"/>
    </source>
</evidence>
<dbReference type="InterPro" id="IPR002762">
    <property type="entry name" value="CbiX-like"/>
</dbReference>
<dbReference type="CDD" id="cd03416">
    <property type="entry name" value="CbiX_SirB_N"/>
    <property type="match status" value="1"/>
</dbReference>
<dbReference type="GO" id="GO:0016829">
    <property type="term" value="F:lyase activity"/>
    <property type="evidence" value="ECO:0007669"/>
    <property type="project" value="UniProtKB-KW"/>
</dbReference>
<keyword evidence="4" id="KW-1185">Reference proteome</keyword>
<proteinExistence type="predicted"/>
<gene>
    <name evidence="3" type="ORF">SacazDRAFT_04121</name>
</gene>
<dbReference type="Gene3D" id="3.40.50.1400">
    <property type="match status" value="2"/>
</dbReference>
<dbReference type="InterPro" id="IPR050963">
    <property type="entry name" value="Sirohydro_Cobaltochel/CbiX"/>
</dbReference>
<name>H8GE89_9PSEU</name>
<accession>H8GE89</accession>
<dbReference type="AlphaFoldDB" id="H8GE89"/>
<evidence type="ECO:0000313" key="4">
    <source>
        <dbReference type="Proteomes" id="UP000004705"/>
    </source>
</evidence>
<organism evidence="3 4">
    <name type="scientific">Saccharomonospora azurea NA-128</name>
    <dbReference type="NCBI Taxonomy" id="882081"/>
    <lineage>
        <taxon>Bacteria</taxon>
        <taxon>Bacillati</taxon>
        <taxon>Actinomycetota</taxon>
        <taxon>Actinomycetes</taxon>
        <taxon>Pseudonocardiales</taxon>
        <taxon>Pseudonocardiaceae</taxon>
        <taxon>Saccharomonospora</taxon>
    </lineage>
</organism>
<keyword evidence="2" id="KW-0456">Lyase</keyword>
<keyword evidence="1" id="KW-0479">Metal-binding</keyword>
<dbReference type="Pfam" id="PF01903">
    <property type="entry name" value="CbiX"/>
    <property type="match status" value="2"/>
</dbReference>
<reference evidence="3 4" key="1">
    <citation type="journal article" date="2012" name="Stand. Genomic Sci.">
        <title>Genome sequence of the soil bacterium Saccharomonospora azurea type strain (NA-128(T)).</title>
        <authorList>
            <person name="Klenk H.P."/>
            <person name="Held B."/>
            <person name="Lucas S."/>
            <person name="Lapidus A."/>
            <person name="Copeland A."/>
            <person name="Hammon N."/>
            <person name="Pitluck S."/>
            <person name="Goodwin L.A."/>
            <person name="Han C."/>
            <person name="Tapia R."/>
            <person name="Brambilla E.M."/>
            <person name="Potter G."/>
            <person name="Land M."/>
            <person name="Ivanova N."/>
            <person name="Rohde M."/>
            <person name="Goker M."/>
            <person name="Detter J.C."/>
            <person name="Kyrpides N.C."/>
            <person name="Woyke T."/>
        </authorList>
    </citation>
    <scope>NUCLEOTIDE SEQUENCE [LARGE SCALE GENOMIC DNA]</scope>
    <source>
        <strain evidence="3 4">NA-128</strain>
    </source>
</reference>
<dbReference type="SUPFAM" id="SSF53800">
    <property type="entry name" value="Chelatase"/>
    <property type="match status" value="1"/>
</dbReference>
<evidence type="ECO:0000256" key="2">
    <source>
        <dbReference type="ARBA" id="ARBA00023239"/>
    </source>
</evidence>
<dbReference type="OrthoDB" id="482456at2"/>